<dbReference type="GO" id="GO:0000105">
    <property type="term" value="P:L-histidine biosynthetic process"/>
    <property type="evidence" value="ECO:0007669"/>
    <property type="project" value="UniProtKB-KW"/>
</dbReference>
<dbReference type="InterPro" id="IPR005861">
    <property type="entry name" value="HisP_aminotrans"/>
</dbReference>
<evidence type="ECO:0000256" key="5">
    <source>
        <dbReference type="ARBA" id="ARBA00022898"/>
    </source>
</evidence>
<dbReference type="InterPro" id="IPR015422">
    <property type="entry name" value="PyrdxlP-dep_Trfase_small"/>
</dbReference>
<keyword evidence="3" id="KW-0028">Amino-acid biosynthesis</keyword>
<dbReference type="PANTHER" id="PTHR42885">
    <property type="entry name" value="HISTIDINOL-PHOSPHATE AMINOTRANSFERASE-RELATED"/>
    <property type="match status" value="1"/>
</dbReference>
<dbReference type="InterPro" id="IPR015421">
    <property type="entry name" value="PyrdxlP-dep_Trfase_major"/>
</dbReference>
<feature type="domain" description="Aminotransferase class I/classII large" evidence="8">
    <location>
        <begin position="33"/>
        <end position="361"/>
    </location>
</feature>
<proteinExistence type="inferred from homology"/>
<dbReference type="Gene3D" id="3.90.1150.10">
    <property type="entry name" value="Aspartate Aminotransferase, domain 1"/>
    <property type="match status" value="1"/>
</dbReference>
<dbReference type="Gene3D" id="3.40.640.10">
    <property type="entry name" value="Type I PLP-dependent aspartate aminotransferase-like (Major domain)"/>
    <property type="match status" value="1"/>
</dbReference>
<keyword evidence="4" id="KW-0808">Transferase</keyword>
<dbReference type="AlphaFoldDB" id="A0A6J6U8V6"/>
<dbReference type="GO" id="GO:0004400">
    <property type="term" value="F:histidinol-phosphate transaminase activity"/>
    <property type="evidence" value="ECO:0007669"/>
    <property type="project" value="InterPro"/>
</dbReference>
<keyword evidence="6" id="KW-0368">Histidine biosynthesis</keyword>
<comment type="pathway">
    <text evidence="7">Amino-acid biosynthesis.</text>
</comment>
<evidence type="ECO:0000256" key="4">
    <source>
        <dbReference type="ARBA" id="ARBA00022679"/>
    </source>
</evidence>
<dbReference type="EMBL" id="CAEZZG010000008">
    <property type="protein sequence ID" value="CAB4755053.1"/>
    <property type="molecule type" value="Genomic_DNA"/>
</dbReference>
<evidence type="ECO:0000256" key="1">
    <source>
        <dbReference type="ARBA" id="ARBA00001933"/>
    </source>
</evidence>
<dbReference type="NCBIfam" id="TIGR01141">
    <property type="entry name" value="hisC"/>
    <property type="match status" value="1"/>
</dbReference>
<dbReference type="InterPro" id="IPR004839">
    <property type="entry name" value="Aminotransferase_I/II_large"/>
</dbReference>
<organism evidence="9">
    <name type="scientific">freshwater metagenome</name>
    <dbReference type="NCBI Taxonomy" id="449393"/>
    <lineage>
        <taxon>unclassified sequences</taxon>
        <taxon>metagenomes</taxon>
        <taxon>ecological metagenomes</taxon>
    </lineage>
</organism>
<comment type="cofactor">
    <cofactor evidence="1">
        <name>pyridoxal 5'-phosphate</name>
        <dbReference type="ChEBI" id="CHEBI:597326"/>
    </cofactor>
</comment>
<gene>
    <name evidence="9" type="ORF">UFOPK2844_00691</name>
</gene>
<keyword evidence="2" id="KW-0032">Aminotransferase</keyword>
<dbReference type="InterPro" id="IPR001917">
    <property type="entry name" value="Aminotrans_II_pyridoxalP_BS"/>
</dbReference>
<dbReference type="GO" id="GO:0030170">
    <property type="term" value="F:pyridoxal phosphate binding"/>
    <property type="evidence" value="ECO:0007669"/>
    <property type="project" value="InterPro"/>
</dbReference>
<evidence type="ECO:0000259" key="8">
    <source>
        <dbReference type="Pfam" id="PF00155"/>
    </source>
</evidence>
<protein>
    <submittedName>
        <fullName evidence="9">Unannotated protein</fullName>
    </submittedName>
</protein>
<dbReference type="PROSITE" id="PS00599">
    <property type="entry name" value="AA_TRANSFER_CLASS_2"/>
    <property type="match status" value="1"/>
</dbReference>
<dbReference type="InterPro" id="IPR015424">
    <property type="entry name" value="PyrdxlP-dep_Trfase"/>
</dbReference>
<evidence type="ECO:0000256" key="6">
    <source>
        <dbReference type="ARBA" id="ARBA00023102"/>
    </source>
</evidence>
<dbReference type="NCBIfam" id="NF002877">
    <property type="entry name" value="PRK03317.1"/>
    <property type="match status" value="1"/>
</dbReference>
<accession>A0A6J6U8V6</accession>
<keyword evidence="5" id="KW-0663">Pyridoxal phosphate</keyword>
<dbReference type="CDD" id="cd00609">
    <property type="entry name" value="AAT_like"/>
    <property type="match status" value="1"/>
</dbReference>
<dbReference type="HAMAP" id="MF_01023">
    <property type="entry name" value="HisC_aminotrans_2"/>
    <property type="match status" value="1"/>
</dbReference>
<evidence type="ECO:0000256" key="7">
    <source>
        <dbReference type="ARBA" id="ARBA00029440"/>
    </source>
</evidence>
<reference evidence="9" key="1">
    <citation type="submission" date="2020-05" db="EMBL/GenBank/DDBJ databases">
        <authorList>
            <person name="Chiriac C."/>
            <person name="Salcher M."/>
            <person name="Ghai R."/>
            <person name="Kavagutti S V."/>
        </authorList>
    </citation>
    <scope>NUCLEOTIDE SEQUENCE</scope>
</reference>
<evidence type="ECO:0000313" key="9">
    <source>
        <dbReference type="EMBL" id="CAB4755053.1"/>
    </source>
</evidence>
<dbReference type="Pfam" id="PF00155">
    <property type="entry name" value="Aminotran_1_2"/>
    <property type="match status" value="1"/>
</dbReference>
<evidence type="ECO:0000256" key="3">
    <source>
        <dbReference type="ARBA" id="ARBA00022605"/>
    </source>
</evidence>
<dbReference type="SUPFAM" id="SSF53383">
    <property type="entry name" value="PLP-dependent transferases"/>
    <property type="match status" value="1"/>
</dbReference>
<sequence length="368" mass="39786">MTNSRKVDWPEWLPIRSELADLTPYGAPQISGVTALNTNENPFAVPQEVVEQMLSRLPKVLENLNRYPDRDANLLREALANYINRSTKSDFSISNLWAANGSNEILQTLMLACGGRGALGFTPSYSVHPLIAKATGTNWSEGYRDNSFEIDMDKATAQIAELTPGLTFITTPNNPSGTATSFADLEKLALATKAVKGLLIVDEAYAEFSAEESAVKLISTYPNVVVVRTMSKAFAFAGARVGYAIGDESIVKALLVTRLPYHLSSATQALALVALENSSLLLAEVAALVSERERVARELSKLGFEVVPSSANFLLFRGFMGGSPEAWKSLVDSGILLRDVGLEGYLRVTIGLPIENEKFLAAIAALKP</sequence>
<evidence type="ECO:0000256" key="2">
    <source>
        <dbReference type="ARBA" id="ARBA00022576"/>
    </source>
</evidence>
<dbReference type="PANTHER" id="PTHR42885:SF2">
    <property type="entry name" value="HISTIDINOL-PHOSPHATE AMINOTRANSFERASE"/>
    <property type="match status" value="1"/>
</dbReference>
<name>A0A6J6U8V6_9ZZZZ</name>